<dbReference type="Proteomes" id="UP000178098">
    <property type="component" value="Unassembled WGS sequence"/>
</dbReference>
<dbReference type="EMBL" id="MFZT01000038">
    <property type="protein sequence ID" value="OGK29851.1"/>
    <property type="molecule type" value="Genomic_DNA"/>
</dbReference>
<reference evidence="2 3" key="1">
    <citation type="journal article" date="2016" name="Nat. Commun.">
        <title>Thousands of microbial genomes shed light on interconnected biogeochemical processes in an aquifer system.</title>
        <authorList>
            <person name="Anantharaman K."/>
            <person name="Brown C.T."/>
            <person name="Hug L.A."/>
            <person name="Sharon I."/>
            <person name="Castelle C.J."/>
            <person name="Probst A.J."/>
            <person name="Thomas B.C."/>
            <person name="Singh A."/>
            <person name="Wilkins M.J."/>
            <person name="Karaoz U."/>
            <person name="Brodie E.L."/>
            <person name="Williams K.H."/>
            <person name="Hubbard S.S."/>
            <person name="Banfield J.F."/>
        </authorList>
    </citation>
    <scope>NUCLEOTIDE SEQUENCE [LARGE SCALE GENOMIC DNA]</scope>
</reference>
<dbReference type="AlphaFoldDB" id="A0A1F7HF28"/>
<evidence type="ECO:0000256" key="1">
    <source>
        <dbReference type="SAM" id="Phobius"/>
    </source>
</evidence>
<evidence type="ECO:0000313" key="3">
    <source>
        <dbReference type="Proteomes" id="UP000178098"/>
    </source>
</evidence>
<comment type="caution">
    <text evidence="2">The sequence shown here is derived from an EMBL/GenBank/DDBJ whole genome shotgun (WGS) entry which is preliminary data.</text>
</comment>
<proteinExistence type="predicted"/>
<sequence length="212" mass="23883">MTRFASTLTLDLQDFRSLSPQLKFFLSIQILILFCLSVLVGVIFSPKFTSQVSLRSGVPLETVPTEAPKSQNTLTLSTEKQALRVGETQTVSVTYDGDSPEVIDSAITYDPKVFRVEKIKNGELFDTVLQSRQLDGRVIFSSALSLEKIRRLQTVRIKGLYFSFTITALQSVKSTELAFVPSETFVWSRKQNILTDTRGTLIDITRSYEPER</sequence>
<evidence type="ECO:0000313" key="2">
    <source>
        <dbReference type="EMBL" id="OGK29851.1"/>
    </source>
</evidence>
<dbReference type="Gene3D" id="2.60.40.680">
    <property type="match status" value="1"/>
</dbReference>
<accession>A0A1F7HF28</accession>
<keyword evidence="1" id="KW-0472">Membrane</keyword>
<keyword evidence="1" id="KW-1133">Transmembrane helix</keyword>
<feature type="transmembrane region" description="Helical" evidence="1">
    <location>
        <begin position="24"/>
        <end position="45"/>
    </location>
</feature>
<protein>
    <recommendedName>
        <fullName evidence="4">Cohesin domain-containing protein</fullName>
    </recommendedName>
</protein>
<name>A0A1F7HF28_9BACT</name>
<evidence type="ECO:0008006" key="4">
    <source>
        <dbReference type="Google" id="ProtNLM"/>
    </source>
</evidence>
<keyword evidence="1" id="KW-0812">Transmembrane</keyword>
<gene>
    <name evidence="2" type="ORF">A3D08_00700</name>
</gene>
<organism evidence="2 3">
    <name type="scientific">Candidatus Roizmanbacteria bacterium RIFCSPHIGHO2_02_FULL_43_11</name>
    <dbReference type="NCBI Taxonomy" id="1802043"/>
    <lineage>
        <taxon>Bacteria</taxon>
        <taxon>Candidatus Roizmaniibacteriota</taxon>
    </lineage>
</organism>